<evidence type="ECO:0000313" key="2">
    <source>
        <dbReference type="EMBL" id="AXX86414.1"/>
    </source>
</evidence>
<gene>
    <name evidence="2" type="ORF">AMRN_0659</name>
    <name evidence="3" type="ORF">CPH92_06740</name>
</gene>
<keyword evidence="4" id="KW-1185">Reference proteome</keyword>
<evidence type="ECO:0000313" key="3">
    <source>
        <dbReference type="EMBL" id="PHO15496.1"/>
    </source>
</evidence>
<dbReference type="KEGG" id="amar:AMRN_0659"/>
<dbReference type="InterPro" id="IPR002881">
    <property type="entry name" value="DUF58"/>
</dbReference>
<dbReference type="Proteomes" id="UP000224740">
    <property type="component" value="Unassembled WGS sequence"/>
</dbReference>
<dbReference type="RefSeq" id="WP_099310976.1">
    <property type="nucleotide sequence ID" value="NZ_CP032101.1"/>
</dbReference>
<dbReference type="PANTHER" id="PTHR33608:SF6">
    <property type="entry name" value="BLL2464 PROTEIN"/>
    <property type="match status" value="1"/>
</dbReference>
<evidence type="ECO:0000259" key="1">
    <source>
        <dbReference type="Pfam" id="PF01882"/>
    </source>
</evidence>
<name>A0A347TII6_9BACT</name>
<dbReference type="EMBL" id="NXAO01000026">
    <property type="protein sequence ID" value="PHO15496.1"/>
    <property type="molecule type" value="Genomic_DNA"/>
</dbReference>
<organism evidence="2 5">
    <name type="scientific">Malaciobacter marinus</name>
    <dbReference type="NCBI Taxonomy" id="505249"/>
    <lineage>
        <taxon>Bacteria</taxon>
        <taxon>Pseudomonadati</taxon>
        <taxon>Campylobacterota</taxon>
        <taxon>Epsilonproteobacteria</taxon>
        <taxon>Campylobacterales</taxon>
        <taxon>Arcobacteraceae</taxon>
        <taxon>Malaciobacter</taxon>
    </lineage>
</organism>
<reference evidence="3" key="2">
    <citation type="submission" date="2017-09" db="EMBL/GenBank/DDBJ databases">
        <authorList>
            <person name="Perez-Cataluna A."/>
            <person name="Figueras M.J."/>
            <person name="Salas-Masso N."/>
        </authorList>
    </citation>
    <scope>NUCLEOTIDE SEQUENCE</scope>
    <source>
        <strain evidence="3">CECT 7727</strain>
    </source>
</reference>
<evidence type="ECO:0000313" key="5">
    <source>
        <dbReference type="Proteomes" id="UP000264693"/>
    </source>
</evidence>
<feature type="domain" description="DUF58" evidence="1">
    <location>
        <begin position="38"/>
        <end position="243"/>
    </location>
</feature>
<protein>
    <submittedName>
        <fullName evidence="2">DUF58 domain-containing protein</fullName>
    </submittedName>
</protein>
<dbReference type="Pfam" id="PF01882">
    <property type="entry name" value="DUF58"/>
    <property type="match status" value="1"/>
</dbReference>
<proteinExistence type="predicted"/>
<reference evidence="4" key="1">
    <citation type="submission" date="2017-09" db="EMBL/GenBank/DDBJ databases">
        <title>Arcobacter canalis sp. nov., a new species isolated from a water canal contaminated with urban sewage.</title>
        <authorList>
            <person name="Perez-Cataluna A."/>
            <person name="Salas-Masso N."/>
            <person name="Figueras M.J."/>
        </authorList>
    </citation>
    <scope>NUCLEOTIDE SEQUENCE [LARGE SCALE GENOMIC DNA]</scope>
    <source>
        <strain evidence="4">CECT 7727</strain>
    </source>
</reference>
<sequence length="277" mass="32114">MNPKIKKILIKSKKEVFSEVVGNNSSKLKGEGYDFLELKEYEYGEDVKNIDWVISAKLQKPYVKVFHAQKELNINLVALLNGSVHFGTDKFKQELICEICSILAFSAIKQGDAFSSYIANETLTFCTKKSKRTFSVNKMTENIFEYKSVNKKLNYKNITNSIFSHIKRRSLIFLIGDFFNVENLDLKLLSKKHEIVVIIVRDRFEENLTTLGNINLKDLENGFEYNGVVNAQALKDYKEQIKKNDHILYEHLRKCNANFTKIYTDENPISKLARLMK</sequence>
<accession>A0A347TII6</accession>
<dbReference type="EMBL" id="CP032101">
    <property type="protein sequence ID" value="AXX86414.1"/>
    <property type="molecule type" value="Genomic_DNA"/>
</dbReference>
<dbReference type="PANTHER" id="PTHR33608">
    <property type="entry name" value="BLL2464 PROTEIN"/>
    <property type="match status" value="1"/>
</dbReference>
<reference evidence="2 5" key="3">
    <citation type="submission" date="2018-08" db="EMBL/GenBank/DDBJ databases">
        <title>Complete genome of the Arcobacter marinus type strain JCM 15502.</title>
        <authorList>
            <person name="Miller W.G."/>
            <person name="Yee E."/>
            <person name="Huynh S."/>
            <person name="Parker C.T."/>
        </authorList>
    </citation>
    <scope>NUCLEOTIDE SEQUENCE [LARGE SCALE GENOMIC DNA]</scope>
    <source>
        <strain evidence="2 5">JCM 15502</strain>
    </source>
</reference>
<dbReference type="AlphaFoldDB" id="A0A347TII6"/>
<evidence type="ECO:0000313" key="4">
    <source>
        <dbReference type="Proteomes" id="UP000224740"/>
    </source>
</evidence>
<dbReference type="Proteomes" id="UP000264693">
    <property type="component" value="Chromosome"/>
</dbReference>